<proteinExistence type="predicted"/>
<evidence type="ECO:0000313" key="1">
    <source>
        <dbReference type="EMBL" id="PGH33572.1"/>
    </source>
</evidence>
<evidence type="ECO:0000313" key="2">
    <source>
        <dbReference type="Proteomes" id="UP000226031"/>
    </source>
</evidence>
<sequence length="171" mass="19923">MRSPLQMWLIVNTIDKQSDEWLAENIPGGNGRTSSSIARHLRELRKNSKLPSEWRLDRLYGPAWTMAEDLEVIEWIHHGNKRIDGRVFVKADRSGDQIKRRGRYIMENIMLDRAVLETKEIIREAQREYDEAPIGLEKETAYAGVVHAKKDGECKAWQMMVDGPVYETLDW</sequence>
<protein>
    <submittedName>
        <fullName evidence="1">Uncharacterized protein</fullName>
    </submittedName>
</protein>
<keyword evidence="2" id="KW-1185">Reference proteome</keyword>
<dbReference type="AlphaFoldDB" id="A0A2B7ZKQ2"/>
<dbReference type="EMBL" id="PDND01000060">
    <property type="protein sequence ID" value="PGH33572.1"/>
    <property type="molecule type" value="Genomic_DNA"/>
</dbReference>
<reference evidence="1 2" key="1">
    <citation type="submission" date="2017-10" db="EMBL/GenBank/DDBJ databases">
        <title>Comparative genomics in systemic dimorphic fungi from Ajellomycetaceae.</title>
        <authorList>
            <person name="Munoz J.F."/>
            <person name="Mcewen J.G."/>
            <person name="Clay O.K."/>
            <person name="Cuomo C.A."/>
        </authorList>
    </citation>
    <scope>NUCLEOTIDE SEQUENCE [LARGE SCALE GENOMIC DNA]</scope>
    <source>
        <strain evidence="1 2">UAMH4076</strain>
    </source>
</reference>
<accession>A0A2B7ZKQ2</accession>
<dbReference type="Proteomes" id="UP000226031">
    <property type="component" value="Unassembled WGS sequence"/>
</dbReference>
<organism evidence="1 2">
    <name type="scientific">[Emmonsia] crescens</name>
    <dbReference type="NCBI Taxonomy" id="73230"/>
    <lineage>
        <taxon>Eukaryota</taxon>
        <taxon>Fungi</taxon>
        <taxon>Dikarya</taxon>
        <taxon>Ascomycota</taxon>
        <taxon>Pezizomycotina</taxon>
        <taxon>Eurotiomycetes</taxon>
        <taxon>Eurotiomycetidae</taxon>
        <taxon>Onygenales</taxon>
        <taxon>Ajellomycetaceae</taxon>
        <taxon>Emergomyces</taxon>
    </lineage>
</organism>
<gene>
    <name evidence="1" type="ORF">GX50_03644</name>
</gene>
<name>A0A2B7ZKQ2_9EURO</name>
<comment type="caution">
    <text evidence="1">The sequence shown here is derived from an EMBL/GenBank/DDBJ whole genome shotgun (WGS) entry which is preliminary data.</text>
</comment>